<dbReference type="Pfam" id="PF01494">
    <property type="entry name" value="FAD_binding_3"/>
    <property type="match status" value="1"/>
</dbReference>
<dbReference type="EMBL" id="SKBM01000011">
    <property type="protein sequence ID" value="TCZ61122.1"/>
    <property type="molecule type" value="Genomic_DNA"/>
</dbReference>
<dbReference type="InterPro" id="IPR002938">
    <property type="entry name" value="FAD-bd"/>
</dbReference>
<accession>A0A4R4DKV9</accession>
<dbReference type="AlphaFoldDB" id="A0A4R4DKV9"/>
<dbReference type="GO" id="GO:0004497">
    <property type="term" value="F:monooxygenase activity"/>
    <property type="evidence" value="ECO:0007669"/>
    <property type="project" value="UniProtKB-KW"/>
</dbReference>
<evidence type="ECO:0000313" key="3">
    <source>
        <dbReference type="EMBL" id="TCZ61122.1"/>
    </source>
</evidence>
<feature type="domain" description="FAD-binding" evidence="2">
    <location>
        <begin position="5"/>
        <end position="342"/>
    </location>
</feature>
<sequence>MPERLPVLIVGAGPVGLVAAVALAREGVPVTVLEAEPALGQELRASTFHAPTLDLLDGLGAAAPLVAQGLVARTVQYRSHAEGVFAAFDFALLADLTRHPYRLQAEQWRLTRILADLLRDQAGVNLRLGAAVVGCTDHGDAVEVVVADGERLRGSYAIGADGAHSAVRRAAGIAFAGFTWPERFLVLSTGFDFAEAIPGLAPVSYFAEPEGWFFLLQVPGLWRAMVPVPAEVADATTLTDGYARACLGRIVPGREDCPVRHRTLYRVHQRVAETFRQGRVLLAGDAAHINNPLGGMGLNGGVHDACNLAAKLAAVWRGEADASLLDRYDRQRRGVTVEYVQRATIANKQGLEAREPGARATFRARLTEAASSPERARAWLLGASMIASLRRAEEIE</sequence>
<keyword evidence="3" id="KW-0503">Monooxygenase</keyword>
<dbReference type="InterPro" id="IPR036188">
    <property type="entry name" value="FAD/NAD-bd_sf"/>
</dbReference>
<evidence type="ECO:0000259" key="2">
    <source>
        <dbReference type="Pfam" id="PF01494"/>
    </source>
</evidence>
<dbReference type="PANTHER" id="PTHR43476:SF5">
    <property type="entry name" value="FAD-DEPENDENT MONOOXYGENASE"/>
    <property type="match status" value="1"/>
</dbReference>
<gene>
    <name evidence="3" type="ORF">EXY23_13415</name>
</gene>
<evidence type="ECO:0000313" key="4">
    <source>
        <dbReference type="Proteomes" id="UP000295023"/>
    </source>
</evidence>
<dbReference type="PANTHER" id="PTHR43476">
    <property type="entry name" value="3-(3-HYDROXY-PHENYL)PROPIONATE/3-HYDROXYCINNAMIC ACID HYDROXYLASE"/>
    <property type="match status" value="1"/>
</dbReference>
<dbReference type="Gene3D" id="3.30.70.2450">
    <property type="match status" value="1"/>
</dbReference>
<dbReference type="Gene3D" id="3.50.50.60">
    <property type="entry name" value="FAD/NAD(P)-binding domain"/>
    <property type="match status" value="1"/>
</dbReference>
<evidence type="ECO:0000256" key="1">
    <source>
        <dbReference type="ARBA" id="ARBA00023002"/>
    </source>
</evidence>
<keyword evidence="4" id="KW-1185">Reference proteome</keyword>
<protein>
    <submittedName>
        <fullName evidence="3">FAD-dependent monooxygenase</fullName>
    </submittedName>
</protein>
<dbReference type="InterPro" id="IPR050631">
    <property type="entry name" value="PheA/TfdB_FAD_monoxygenase"/>
</dbReference>
<dbReference type="OrthoDB" id="9791689at2"/>
<keyword evidence="1" id="KW-0560">Oxidoreductase</keyword>
<dbReference type="SUPFAM" id="SSF51905">
    <property type="entry name" value="FAD/NAD(P)-binding domain"/>
    <property type="match status" value="1"/>
</dbReference>
<reference evidence="3 4" key="1">
    <citation type="submission" date="2019-03" db="EMBL/GenBank/DDBJ databases">
        <title>Paracraurococcus aquatilis NE82 genome sequence.</title>
        <authorList>
            <person name="Zhao Y."/>
            <person name="Du Z."/>
        </authorList>
    </citation>
    <scope>NUCLEOTIDE SEQUENCE [LARGE SCALE GENOMIC DNA]</scope>
    <source>
        <strain evidence="3 4">NE82</strain>
    </source>
</reference>
<name>A0A4R4DKV9_9PROT</name>
<dbReference type="PRINTS" id="PR00420">
    <property type="entry name" value="RNGMNOXGNASE"/>
</dbReference>
<proteinExistence type="predicted"/>
<dbReference type="GO" id="GO:0071949">
    <property type="term" value="F:FAD binding"/>
    <property type="evidence" value="ECO:0007669"/>
    <property type="project" value="InterPro"/>
</dbReference>
<comment type="caution">
    <text evidence="3">The sequence shown here is derived from an EMBL/GenBank/DDBJ whole genome shotgun (WGS) entry which is preliminary data.</text>
</comment>
<dbReference type="Proteomes" id="UP000295023">
    <property type="component" value="Unassembled WGS sequence"/>
</dbReference>
<organism evidence="3 4">
    <name type="scientific">Roseicella aquatilis</name>
    <dbReference type="NCBI Taxonomy" id="2527868"/>
    <lineage>
        <taxon>Bacteria</taxon>
        <taxon>Pseudomonadati</taxon>
        <taxon>Pseudomonadota</taxon>
        <taxon>Alphaproteobacteria</taxon>
        <taxon>Acetobacterales</taxon>
        <taxon>Roseomonadaceae</taxon>
        <taxon>Roseicella</taxon>
    </lineage>
</organism>
<dbReference type="RefSeq" id="WP_132289824.1">
    <property type="nucleotide sequence ID" value="NZ_SKBM01000011.1"/>
</dbReference>